<reference evidence="2 3" key="1">
    <citation type="submission" date="2012-04" db="EMBL/GenBank/DDBJ databases">
        <authorList>
            <person name="Genoscope - CEA"/>
        </authorList>
    </citation>
    <scope>NUCLEOTIDE SEQUENCE [LARGE SCALE GENOMIC DNA]</scope>
    <source>
        <strain evidence="2 3">9807</strain>
    </source>
</reference>
<feature type="domain" description="GUN4-like" evidence="1">
    <location>
        <begin position="11"/>
        <end position="151"/>
    </location>
</feature>
<name>I4HE39_MICAE</name>
<accession>I4HE39</accession>
<protein>
    <submittedName>
        <fullName evidence="2">Serine/threonine kinase</fullName>
    </submittedName>
</protein>
<keyword evidence="2" id="KW-0808">Transferase</keyword>
<dbReference type="Gene3D" id="1.25.40.620">
    <property type="match status" value="1"/>
</dbReference>
<proteinExistence type="predicted"/>
<dbReference type="CDD" id="cd16383">
    <property type="entry name" value="GUN4"/>
    <property type="match status" value="1"/>
</dbReference>
<dbReference type="EMBL" id="CAIM01000642">
    <property type="protein sequence ID" value="CCI20313.1"/>
    <property type="molecule type" value="Genomic_DNA"/>
</dbReference>
<dbReference type="PANTHER" id="PTHR34800:SF1">
    <property type="entry name" value="TETRAPYRROLE-BINDING PROTEIN, CHLOROPLASTIC"/>
    <property type="match status" value="1"/>
</dbReference>
<dbReference type="SUPFAM" id="SSF140869">
    <property type="entry name" value="GUN4-like"/>
    <property type="match status" value="1"/>
</dbReference>
<dbReference type="GO" id="GO:0046906">
    <property type="term" value="F:tetrapyrrole binding"/>
    <property type="evidence" value="ECO:0007669"/>
    <property type="project" value="TreeGrafter"/>
</dbReference>
<evidence type="ECO:0000313" key="2">
    <source>
        <dbReference type="EMBL" id="CCI20313.1"/>
    </source>
</evidence>
<dbReference type="PANTHER" id="PTHR34800">
    <property type="entry name" value="TETRAPYRROLE-BINDING PROTEIN, CHLOROPLASTIC"/>
    <property type="match status" value="1"/>
</dbReference>
<keyword evidence="2" id="KW-0418">Kinase</keyword>
<sequence>MSLQREVELKSDAGMDYSKLRDLLKAGKWKEADEETLRVMLAVAKREKEGWLRVEDIDNFPCADLRTIDQLWVKYSNGRFGFSVQKQIYQLYERIYRGYRGTREYDEEIWRKFGDKVGWRKGGDWLSYKDIIYKDYAPFGHLPAACQWDGMGEDSLFSRVETCSL</sequence>
<evidence type="ECO:0000313" key="3">
    <source>
        <dbReference type="Proteomes" id="UP000003613"/>
    </source>
</evidence>
<gene>
    <name evidence="2" type="ORF">MICAF_6770002</name>
</gene>
<dbReference type="Proteomes" id="UP000003613">
    <property type="component" value="Unassembled WGS sequence"/>
</dbReference>
<dbReference type="Gene3D" id="1.10.10.1770">
    <property type="entry name" value="Gun4-like"/>
    <property type="match status" value="1"/>
</dbReference>
<dbReference type="InterPro" id="IPR008629">
    <property type="entry name" value="GUN4-like"/>
</dbReference>
<dbReference type="InterPro" id="IPR037215">
    <property type="entry name" value="GUN4-like_sf"/>
</dbReference>
<comment type="caution">
    <text evidence="2">The sequence shown here is derived from an EMBL/GenBank/DDBJ whole genome shotgun (WGS) entry which is preliminary data.</text>
</comment>
<evidence type="ECO:0000259" key="1">
    <source>
        <dbReference type="Pfam" id="PF05419"/>
    </source>
</evidence>
<dbReference type="RefSeq" id="WP_002790546.1">
    <property type="nucleotide sequence ID" value="NZ_HE973474.1"/>
</dbReference>
<organism evidence="2 3">
    <name type="scientific">Microcystis aeruginosa PCC 9807</name>
    <dbReference type="NCBI Taxonomy" id="1160283"/>
    <lineage>
        <taxon>Bacteria</taxon>
        <taxon>Bacillati</taxon>
        <taxon>Cyanobacteriota</taxon>
        <taxon>Cyanophyceae</taxon>
        <taxon>Oscillatoriophycideae</taxon>
        <taxon>Chroococcales</taxon>
        <taxon>Microcystaceae</taxon>
        <taxon>Microcystis</taxon>
    </lineage>
</organism>
<dbReference type="Pfam" id="PF05419">
    <property type="entry name" value="GUN4"/>
    <property type="match status" value="1"/>
</dbReference>
<dbReference type="HOGENOM" id="CLU_1439577_0_0_3"/>
<dbReference type="AlphaFoldDB" id="I4HE39"/>
<dbReference type="GO" id="GO:0016301">
    <property type="term" value="F:kinase activity"/>
    <property type="evidence" value="ECO:0007669"/>
    <property type="project" value="UniProtKB-KW"/>
</dbReference>